<dbReference type="AlphaFoldDB" id="A0A8X7NYQ3"/>
<organism evidence="1 2">
    <name type="scientific">Brassica carinata</name>
    <name type="common">Ethiopian mustard</name>
    <name type="synonym">Abyssinian cabbage</name>
    <dbReference type="NCBI Taxonomy" id="52824"/>
    <lineage>
        <taxon>Eukaryota</taxon>
        <taxon>Viridiplantae</taxon>
        <taxon>Streptophyta</taxon>
        <taxon>Embryophyta</taxon>
        <taxon>Tracheophyta</taxon>
        <taxon>Spermatophyta</taxon>
        <taxon>Magnoliopsida</taxon>
        <taxon>eudicotyledons</taxon>
        <taxon>Gunneridae</taxon>
        <taxon>Pentapetalae</taxon>
        <taxon>rosids</taxon>
        <taxon>malvids</taxon>
        <taxon>Brassicales</taxon>
        <taxon>Brassicaceae</taxon>
        <taxon>Brassiceae</taxon>
        <taxon>Brassica</taxon>
    </lineage>
</organism>
<gene>
    <name evidence="1" type="ORF">Bca52824_096721</name>
</gene>
<sequence length="91" mass="10043">LEHQGQCHIVHHPPGGSMPGPLQHMYLGQNRLNLVPSQPIGYGFQHQFMQGMLQVLARETSSCLILFGANPRPVLESDVVLLTCLITSNNK</sequence>
<evidence type="ECO:0000313" key="1">
    <source>
        <dbReference type="EMBL" id="KAG2241297.1"/>
    </source>
</evidence>
<proteinExistence type="predicted"/>
<dbReference type="Proteomes" id="UP000886595">
    <property type="component" value="Unassembled WGS sequence"/>
</dbReference>
<dbReference type="EMBL" id="JAAMPC010001136">
    <property type="protein sequence ID" value="KAG2241297.1"/>
    <property type="molecule type" value="Genomic_DNA"/>
</dbReference>
<name>A0A8X7NYQ3_BRACI</name>
<evidence type="ECO:0000313" key="2">
    <source>
        <dbReference type="Proteomes" id="UP000886595"/>
    </source>
</evidence>
<accession>A0A8X7NYQ3</accession>
<reference evidence="1 2" key="1">
    <citation type="submission" date="2020-02" db="EMBL/GenBank/DDBJ databases">
        <authorList>
            <person name="Ma Q."/>
            <person name="Huang Y."/>
            <person name="Song X."/>
            <person name="Pei D."/>
        </authorList>
    </citation>
    <scope>NUCLEOTIDE SEQUENCE [LARGE SCALE GENOMIC DNA]</scope>
    <source>
        <strain evidence="1">Sxm20200214</strain>
        <tissue evidence="1">Leaf</tissue>
    </source>
</reference>
<keyword evidence="2" id="KW-1185">Reference proteome</keyword>
<protein>
    <submittedName>
        <fullName evidence="1">Uncharacterized protein</fullName>
    </submittedName>
</protein>
<feature type="non-terminal residue" evidence="1">
    <location>
        <position position="1"/>
    </location>
</feature>
<comment type="caution">
    <text evidence="1">The sequence shown here is derived from an EMBL/GenBank/DDBJ whole genome shotgun (WGS) entry which is preliminary data.</text>
</comment>